<name>A0ABU5NZ55_9GAMM</name>
<dbReference type="Proteomes" id="UP001305746">
    <property type="component" value="Unassembled WGS sequence"/>
</dbReference>
<feature type="transmembrane region" description="Helical" evidence="1">
    <location>
        <begin position="54"/>
        <end position="72"/>
    </location>
</feature>
<dbReference type="EMBL" id="JAYDCJ010000003">
    <property type="protein sequence ID" value="MEA1081027.1"/>
    <property type="molecule type" value="Genomic_DNA"/>
</dbReference>
<accession>A0ABU5NZ55</accession>
<sequence>MIKPSCYSCRKRFEPAELRLHYSKNYCQPCGVGLFGDDYARFPEKPSPTTRRNLAVHLAVLVLGAAAFWLWFQA</sequence>
<keyword evidence="1" id="KW-0812">Transmembrane</keyword>
<organism evidence="2 3">
    <name type="scientific">Marinobacter qingdaonensis</name>
    <dbReference type="NCBI Taxonomy" id="3108486"/>
    <lineage>
        <taxon>Bacteria</taxon>
        <taxon>Pseudomonadati</taxon>
        <taxon>Pseudomonadota</taxon>
        <taxon>Gammaproteobacteria</taxon>
        <taxon>Pseudomonadales</taxon>
        <taxon>Marinobacteraceae</taxon>
        <taxon>Marinobacter</taxon>
    </lineage>
</organism>
<proteinExistence type="predicted"/>
<protein>
    <recommendedName>
        <fullName evidence="4">C2H2-type domain-containing protein</fullName>
    </recommendedName>
</protein>
<reference evidence="2 3" key="1">
    <citation type="submission" date="2023-12" db="EMBL/GenBank/DDBJ databases">
        <title>Marinobacter qingdaonensis sp. nov., isolated from the intertidal sediment of Qingdao, PR China.</title>
        <authorList>
            <person name="Li Y."/>
        </authorList>
    </citation>
    <scope>NUCLEOTIDE SEQUENCE [LARGE SCALE GENOMIC DNA]</scope>
    <source>
        <strain evidence="2 3">ASW11-75</strain>
    </source>
</reference>
<evidence type="ECO:0000256" key="1">
    <source>
        <dbReference type="SAM" id="Phobius"/>
    </source>
</evidence>
<evidence type="ECO:0000313" key="3">
    <source>
        <dbReference type="Proteomes" id="UP001305746"/>
    </source>
</evidence>
<dbReference type="RefSeq" id="WP_322855504.1">
    <property type="nucleotide sequence ID" value="NZ_JAYDCJ010000003.1"/>
</dbReference>
<comment type="caution">
    <text evidence="2">The sequence shown here is derived from an EMBL/GenBank/DDBJ whole genome shotgun (WGS) entry which is preliminary data.</text>
</comment>
<keyword evidence="1" id="KW-1133">Transmembrane helix</keyword>
<keyword evidence="1" id="KW-0472">Membrane</keyword>
<keyword evidence="3" id="KW-1185">Reference proteome</keyword>
<evidence type="ECO:0000313" key="2">
    <source>
        <dbReference type="EMBL" id="MEA1081027.1"/>
    </source>
</evidence>
<gene>
    <name evidence="2" type="ORF">U5822_10125</name>
</gene>
<evidence type="ECO:0008006" key="4">
    <source>
        <dbReference type="Google" id="ProtNLM"/>
    </source>
</evidence>